<keyword evidence="2" id="KW-1185">Reference proteome</keyword>
<evidence type="ECO:0000313" key="2">
    <source>
        <dbReference type="Proteomes" id="UP001152622"/>
    </source>
</evidence>
<organism evidence="1 2">
    <name type="scientific">Synaphobranchus kaupii</name>
    <name type="common">Kaup's arrowtooth eel</name>
    <dbReference type="NCBI Taxonomy" id="118154"/>
    <lineage>
        <taxon>Eukaryota</taxon>
        <taxon>Metazoa</taxon>
        <taxon>Chordata</taxon>
        <taxon>Craniata</taxon>
        <taxon>Vertebrata</taxon>
        <taxon>Euteleostomi</taxon>
        <taxon>Actinopterygii</taxon>
        <taxon>Neopterygii</taxon>
        <taxon>Teleostei</taxon>
        <taxon>Anguilliformes</taxon>
        <taxon>Synaphobranchidae</taxon>
        <taxon>Synaphobranchus</taxon>
    </lineage>
</organism>
<sequence>MLQSPVVGPREQRAGAAVEGLQPTAQAAPGDPGSCGPEGSFSAKPDMCRLLPRIVFGVFDVLPPLTVQSAHR</sequence>
<dbReference type="EMBL" id="JAINUF010000008">
    <property type="protein sequence ID" value="KAJ8351157.1"/>
    <property type="molecule type" value="Genomic_DNA"/>
</dbReference>
<dbReference type="Proteomes" id="UP001152622">
    <property type="component" value="Chromosome 8"/>
</dbReference>
<proteinExistence type="predicted"/>
<dbReference type="AlphaFoldDB" id="A0A9Q1F4Q7"/>
<protein>
    <submittedName>
        <fullName evidence="1">Uncharacterized protein</fullName>
    </submittedName>
</protein>
<name>A0A9Q1F4Q7_SYNKA</name>
<accession>A0A9Q1F4Q7</accession>
<gene>
    <name evidence="1" type="ORF">SKAU_G00226330</name>
</gene>
<comment type="caution">
    <text evidence="1">The sequence shown here is derived from an EMBL/GenBank/DDBJ whole genome shotgun (WGS) entry which is preliminary data.</text>
</comment>
<evidence type="ECO:0000313" key="1">
    <source>
        <dbReference type="EMBL" id="KAJ8351157.1"/>
    </source>
</evidence>
<reference evidence="1" key="1">
    <citation type="journal article" date="2023" name="Science">
        <title>Genome structures resolve the early diversification of teleost fishes.</title>
        <authorList>
            <person name="Parey E."/>
            <person name="Louis A."/>
            <person name="Montfort J."/>
            <person name="Bouchez O."/>
            <person name="Roques C."/>
            <person name="Iampietro C."/>
            <person name="Lluch J."/>
            <person name="Castinel A."/>
            <person name="Donnadieu C."/>
            <person name="Desvignes T."/>
            <person name="Floi Bucao C."/>
            <person name="Jouanno E."/>
            <person name="Wen M."/>
            <person name="Mejri S."/>
            <person name="Dirks R."/>
            <person name="Jansen H."/>
            <person name="Henkel C."/>
            <person name="Chen W.J."/>
            <person name="Zahm M."/>
            <person name="Cabau C."/>
            <person name="Klopp C."/>
            <person name="Thompson A.W."/>
            <person name="Robinson-Rechavi M."/>
            <person name="Braasch I."/>
            <person name="Lecointre G."/>
            <person name="Bobe J."/>
            <person name="Postlethwait J.H."/>
            <person name="Berthelot C."/>
            <person name="Roest Crollius H."/>
            <person name="Guiguen Y."/>
        </authorList>
    </citation>
    <scope>NUCLEOTIDE SEQUENCE</scope>
    <source>
        <strain evidence="1">WJC10195</strain>
    </source>
</reference>